<proteinExistence type="predicted"/>
<keyword evidence="4" id="KW-1185">Reference proteome</keyword>
<dbReference type="RefSeq" id="WP_379712661.1">
    <property type="nucleotide sequence ID" value="NZ_JBHTBS010000005.1"/>
</dbReference>
<dbReference type="EMBL" id="JBHTBS010000005">
    <property type="protein sequence ID" value="MFC7337912.1"/>
    <property type="molecule type" value="Genomic_DNA"/>
</dbReference>
<evidence type="ECO:0000256" key="1">
    <source>
        <dbReference type="SAM" id="SignalP"/>
    </source>
</evidence>
<reference evidence="4" key="1">
    <citation type="journal article" date="2019" name="Int. J. Syst. Evol. Microbiol.">
        <title>The Global Catalogue of Microorganisms (GCM) 10K type strain sequencing project: providing services to taxonomists for standard genome sequencing and annotation.</title>
        <authorList>
            <consortium name="The Broad Institute Genomics Platform"/>
            <consortium name="The Broad Institute Genome Sequencing Center for Infectious Disease"/>
            <person name="Wu L."/>
            <person name="Ma J."/>
        </authorList>
    </citation>
    <scope>NUCLEOTIDE SEQUENCE [LARGE SCALE GENOMIC DNA]</scope>
    <source>
        <strain evidence="4">CGMCC 4.1467</strain>
    </source>
</reference>
<evidence type="ECO:0000259" key="2">
    <source>
        <dbReference type="Pfam" id="PF07589"/>
    </source>
</evidence>
<comment type="caution">
    <text evidence="3">The sequence shown here is derived from an EMBL/GenBank/DDBJ whole genome shotgun (WGS) entry which is preliminary data.</text>
</comment>
<dbReference type="InterPro" id="IPR013424">
    <property type="entry name" value="Ice-binding_C"/>
</dbReference>
<feature type="signal peptide" evidence="1">
    <location>
        <begin position="1"/>
        <end position="30"/>
    </location>
</feature>
<protein>
    <submittedName>
        <fullName evidence="3">PEP-CTERM sorting domain-containing protein</fullName>
    </submittedName>
</protein>
<evidence type="ECO:0000313" key="3">
    <source>
        <dbReference type="EMBL" id="MFC7337912.1"/>
    </source>
</evidence>
<feature type="domain" description="Ice-binding protein C-terminal" evidence="2">
    <location>
        <begin position="197"/>
        <end position="218"/>
    </location>
</feature>
<dbReference type="Proteomes" id="UP001596472">
    <property type="component" value="Unassembled WGS sequence"/>
</dbReference>
<dbReference type="Pfam" id="PF07589">
    <property type="entry name" value="PEP-CTERM"/>
    <property type="match status" value="1"/>
</dbReference>
<feature type="chain" id="PRO_5045103519" evidence="1">
    <location>
        <begin position="31"/>
        <end position="221"/>
    </location>
</feature>
<sequence length="221" mass="23438">MKTNALLTSRPSLLAATAFSFLSVAMSADAALFLAFGVDTSATATTFEQIRVRDLHGDHYHNFTENNGTAGGHTPLPFELTPGSGVPATLELGSMDNAPFASSRYTTALTPAGDFHLKLIGWSGPGAENLTVAFWHGDHTHGMGIDSEEHLEIDAVNRIDFSLPSGAPLGSYTAQFQLIDESANYSDSPVLTFHVNAVPEPSSALLGAGAFCFALLRRKRA</sequence>
<accession>A0ABW2L6G7</accession>
<evidence type="ECO:0000313" key="4">
    <source>
        <dbReference type="Proteomes" id="UP001596472"/>
    </source>
</evidence>
<organism evidence="3 4">
    <name type="scientific">Haloferula chungangensis</name>
    <dbReference type="NCBI Taxonomy" id="1048331"/>
    <lineage>
        <taxon>Bacteria</taxon>
        <taxon>Pseudomonadati</taxon>
        <taxon>Verrucomicrobiota</taxon>
        <taxon>Verrucomicrobiia</taxon>
        <taxon>Verrucomicrobiales</taxon>
        <taxon>Verrucomicrobiaceae</taxon>
        <taxon>Haloferula</taxon>
    </lineage>
</organism>
<gene>
    <name evidence="3" type="ORF">ACFQY0_12040</name>
</gene>
<keyword evidence="1" id="KW-0732">Signal</keyword>
<name>A0ABW2L6G7_9BACT</name>